<comment type="function">
    <text evidence="11">Regulatory subunit of the condensin complex, a complex required for conversion of interphase chromatin into mitotic-like condense chromosomes.</text>
</comment>
<evidence type="ECO:0000256" key="1">
    <source>
        <dbReference type="ARBA" id="ARBA00004286"/>
    </source>
</evidence>
<keyword evidence="5" id="KW-0158">Chromosome</keyword>
<sequence>MTERAVLSSLNNTTPVRPASTKYLSPATSRTPGISSPATALQNFDDYDEGQQKRERRRKSQAFDIHRRVLGSPSTASPSSTELNGLTSAELASNYANCIKLSTENKITSKNAFGLHLIDYITELLKKKKLDNFQVASSTLDASAKIYAGRVDFIHSSAYKMVASLGGGKVVEEDFLSDGPNAENAAQEDTAVEAEQKIKKKKISPTVETNLKNINDDKDLEFEEDPMFQVTSAAFDEGGARGLLLNRLRIFDDNYQLVLDSSAPVSFEAPQPDSQSAPKKASYSELKAKLENANLENCQMCSPLSDFHFLTNEGEVSILPKSFSEFAFDASVEPPHISSVEEEVDAIATGAIDDNDNADGDNDHFDQGGLVNDLNALSLRDSTTAEFVESAISDIAQGSVVKLRQILSSQPSDYCLFNSALLQAWAGPGHWKLASINKSGSNTSAQKTTKKKTKKQPFKLTFDMSEEQVAEILKPAKAESISITKRTWATYTKKRTTLPEDKQIDKQEKLFCLFLKPNIKIKPVTEEAIGVDGEIENYDLNNKNDVENFCPVARDEDDEDLSAAGFDFSNETNFIQASQDNSSQGHFTNLTLNGTVLTQDKLVAAPNKVQKISIQYAKSAKRVDVKKLKSTIWSILTKDTQENSEVAANDVFLSTTKMTSPCYFSQLVNTLPSKVSTTMAKNLSIHTVFACLLYITNEKGLKLTTVKEMEDIYIEQDSL</sequence>
<keyword evidence="8 11" id="KW-0498">Mitosis</keyword>
<comment type="similarity">
    <text evidence="3 11">Belongs to the CND2 (condensin subunit 2) family.</text>
</comment>
<dbReference type="GO" id="GO:0000796">
    <property type="term" value="C:condensin complex"/>
    <property type="evidence" value="ECO:0007669"/>
    <property type="project" value="InterPro"/>
</dbReference>
<dbReference type="RefSeq" id="XP_055873886.1">
    <property type="nucleotide sequence ID" value="XM_056017911.1"/>
</dbReference>
<evidence type="ECO:0000256" key="10">
    <source>
        <dbReference type="ARBA" id="ARBA00023306"/>
    </source>
</evidence>
<dbReference type="OrthoDB" id="362021at2759"/>
<organism evidence="13 14">
    <name type="scientific">Biomphalaria glabrata</name>
    <name type="common">Bloodfluke planorb</name>
    <name type="synonym">Freshwater snail</name>
    <dbReference type="NCBI Taxonomy" id="6526"/>
    <lineage>
        <taxon>Eukaryota</taxon>
        <taxon>Metazoa</taxon>
        <taxon>Spiralia</taxon>
        <taxon>Lophotrochozoa</taxon>
        <taxon>Mollusca</taxon>
        <taxon>Gastropoda</taxon>
        <taxon>Heterobranchia</taxon>
        <taxon>Euthyneura</taxon>
        <taxon>Panpulmonata</taxon>
        <taxon>Hygrophila</taxon>
        <taxon>Lymnaeoidea</taxon>
        <taxon>Planorbidae</taxon>
        <taxon>Biomphalaria</taxon>
    </lineage>
</organism>
<feature type="compositionally biased region" description="Polar residues" evidence="12">
    <location>
        <begin position="22"/>
        <end position="42"/>
    </location>
</feature>
<evidence type="ECO:0000256" key="3">
    <source>
        <dbReference type="ARBA" id="ARBA00009471"/>
    </source>
</evidence>
<proteinExistence type="inferred from homology"/>
<keyword evidence="10 11" id="KW-0131">Cell cycle</keyword>
<evidence type="ECO:0000256" key="6">
    <source>
        <dbReference type="ARBA" id="ARBA00022490"/>
    </source>
</evidence>
<dbReference type="GO" id="GO:0007076">
    <property type="term" value="P:mitotic chromosome condensation"/>
    <property type="evidence" value="ECO:0007669"/>
    <property type="project" value="InterPro"/>
</dbReference>
<dbReference type="GeneID" id="106051526"/>
<protein>
    <recommendedName>
        <fullName evidence="4 11">Condensin complex subunit 2</fullName>
    </recommendedName>
</protein>
<reference evidence="14" key="1">
    <citation type="submission" date="2025-08" db="UniProtKB">
        <authorList>
            <consortium name="RefSeq"/>
        </authorList>
    </citation>
    <scope>IDENTIFICATION</scope>
</reference>
<dbReference type="OMA" id="FRKTCAD"/>
<keyword evidence="9 11" id="KW-0226">DNA condensation</keyword>
<dbReference type="GO" id="GO:0051301">
    <property type="term" value="P:cell division"/>
    <property type="evidence" value="ECO:0007669"/>
    <property type="project" value="UniProtKB-KW"/>
</dbReference>
<dbReference type="Pfam" id="PF05786">
    <property type="entry name" value="Cnd2"/>
    <property type="match status" value="1"/>
</dbReference>
<evidence type="ECO:0000256" key="11">
    <source>
        <dbReference type="PIRNR" id="PIRNR017126"/>
    </source>
</evidence>
<evidence type="ECO:0000256" key="4">
    <source>
        <dbReference type="ARBA" id="ARBA00016065"/>
    </source>
</evidence>
<evidence type="ECO:0000313" key="13">
    <source>
        <dbReference type="Proteomes" id="UP001165740"/>
    </source>
</evidence>
<dbReference type="PANTHER" id="PTHR13108:SF9">
    <property type="entry name" value="CONDENSIN COMPLEX SUBUNIT 2"/>
    <property type="match status" value="1"/>
</dbReference>
<evidence type="ECO:0000256" key="8">
    <source>
        <dbReference type="ARBA" id="ARBA00022776"/>
    </source>
</evidence>
<comment type="subcellular location">
    <subcellularLocation>
        <location evidence="1">Chromosome</location>
    </subcellularLocation>
    <subcellularLocation>
        <location evidence="2">Cytoplasm</location>
    </subcellularLocation>
</comment>
<evidence type="ECO:0000313" key="14">
    <source>
        <dbReference type="RefSeq" id="XP_055873886.1"/>
    </source>
</evidence>
<evidence type="ECO:0000256" key="2">
    <source>
        <dbReference type="ARBA" id="ARBA00004496"/>
    </source>
</evidence>
<gene>
    <name evidence="14" type="primary">LOC106051526</name>
</gene>
<feature type="compositionally biased region" description="Polar residues" evidence="12">
    <location>
        <begin position="72"/>
        <end position="83"/>
    </location>
</feature>
<feature type="region of interest" description="Disordered" evidence="12">
    <location>
        <begin position="1"/>
        <end position="83"/>
    </location>
</feature>
<dbReference type="GO" id="GO:0005737">
    <property type="term" value="C:cytoplasm"/>
    <property type="evidence" value="ECO:0007669"/>
    <property type="project" value="UniProtKB-SubCell"/>
</dbReference>
<dbReference type="PANTHER" id="PTHR13108">
    <property type="entry name" value="CONDENSIN COMPLEX SUBUNIT 2"/>
    <property type="match status" value="1"/>
</dbReference>
<keyword evidence="13" id="KW-1185">Reference proteome</keyword>
<accession>A0A9W2ZFZ5</accession>
<dbReference type="InterPro" id="IPR022816">
    <property type="entry name" value="Condensin_barren_su2"/>
</dbReference>
<name>A0A9W2ZFZ5_BIOGL</name>
<evidence type="ECO:0000256" key="9">
    <source>
        <dbReference type="ARBA" id="ARBA00023067"/>
    </source>
</evidence>
<evidence type="ECO:0000256" key="5">
    <source>
        <dbReference type="ARBA" id="ARBA00022454"/>
    </source>
</evidence>
<dbReference type="Proteomes" id="UP001165740">
    <property type="component" value="Chromosome 1"/>
</dbReference>
<evidence type="ECO:0000256" key="7">
    <source>
        <dbReference type="ARBA" id="ARBA00022618"/>
    </source>
</evidence>
<keyword evidence="7 11" id="KW-0132">Cell division</keyword>
<dbReference type="AlphaFoldDB" id="A0A9W2ZFZ5"/>
<keyword evidence="6" id="KW-0963">Cytoplasm</keyword>
<dbReference type="PIRSF" id="PIRSF017126">
    <property type="entry name" value="Condensin_H"/>
    <property type="match status" value="1"/>
</dbReference>
<evidence type="ECO:0000256" key="12">
    <source>
        <dbReference type="SAM" id="MobiDB-lite"/>
    </source>
</evidence>
<dbReference type="GO" id="GO:0003682">
    <property type="term" value="F:chromatin binding"/>
    <property type="evidence" value="ECO:0007669"/>
    <property type="project" value="TreeGrafter"/>
</dbReference>